<name>A0A2R5G1W7_9STRA</name>
<dbReference type="InParanoid" id="A0A2R5G1W7"/>
<feature type="region of interest" description="Disordered" evidence="1">
    <location>
        <begin position="1"/>
        <end position="24"/>
    </location>
</feature>
<gene>
    <name evidence="3" type="ORF">FCC1311_005172</name>
</gene>
<accession>A0A2R5G1W7</accession>
<feature type="transmembrane region" description="Helical" evidence="2">
    <location>
        <begin position="139"/>
        <end position="159"/>
    </location>
</feature>
<evidence type="ECO:0000313" key="3">
    <source>
        <dbReference type="EMBL" id="GBG24299.1"/>
    </source>
</evidence>
<dbReference type="AlphaFoldDB" id="A0A2R5G1W7"/>
<evidence type="ECO:0008006" key="5">
    <source>
        <dbReference type="Google" id="ProtNLM"/>
    </source>
</evidence>
<feature type="transmembrane region" description="Helical" evidence="2">
    <location>
        <begin position="195"/>
        <end position="213"/>
    </location>
</feature>
<keyword evidence="2" id="KW-0812">Transmembrane</keyword>
<evidence type="ECO:0000313" key="4">
    <source>
        <dbReference type="Proteomes" id="UP000241890"/>
    </source>
</evidence>
<comment type="caution">
    <text evidence="3">The sequence shown here is derived from an EMBL/GenBank/DDBJ whole genome shotgun (WGS) entry which is preliminary data.</text>
</comment>
<reference evidence="3 4" key="1">
    <citation type="submission" date="2017-12" db="EMBL/GenBank/DDBJ databases">
        <title>Sequencing, de novo assembly and annotation of complete genome of a new Thraustochytrid species, strain FCC1311.</title>
        <authorList>
            <person name="Sedici K."/>
            <person name="Godart F."/>
            <person name="Aiese Cigliano R."/>
            <person name="Sanseverino W."/>
            <person name="Barakat M."/>
            <person name="Ortet P."/>
            <person name="Marechal E."/>
            <person name="Cagnac O."/>
            <person name="Amato A."/>
        </authorList>
    </citation>
    <scope>NUCLEOTIDE SEQUENCE [LARGE SCALE GENOMIC DNA]</scope>
</reference>
<keyword evidence="2" id="KW-1133">Transmembrane helix</keyword>
<dbReference type="Proteomes" id="UP000241890">
    <property type="component" value="Unassembled WGS sequence"/>
</dbReference>
<feature type="transmembrane region" description="Helical" evidence="2">
    <location>
        <begin position="166"/>
        <end position="183"/>
    </location>
</feature>
<protein>
    <recommendedName>
        <fullName evidence="5">TLC domain-containing protein</fullName>
    </recommendedName>
</protein>
<dbReference type="EMBL" id="BEYU01000005">
    <property type="protein sequence ID" value="GBG24299.1"/>
    <property type="molecule type" value="Genomic_DNA"/>
</dbReference>
<organism evidence="3 4">
    <name type="scientific">Hondaea fermentalgiana</name>
    <dbReference type="NCBI Taxonomy" id="2315210"/>
    <lineage>
        <taxon>Eukaryota</taxon>
        <taxon>Sar</taxon>
        <taxon>Stramenopiles</taxon>
        <taxon>Bigyra</taxon>
        <taxon>Labyrinthulomycetes</taxon>
        <taxon>Thraustochytrida</taxon>
        <taxon>Thraustochytriidae</taxon>
        <taxon>Hondaea</taxon>
    </lineage>
</organism>
<feature type="transmembrane region" description="Helical" evidence="2">
    <location>
        <begin position="36"/>
        <end position="59"/>
    </location>
</feature>
<keyword evidence="4" id="KW-1185">Reference proteome</keyword>
<sequence length="261" mass="30272">MCKAQTLVQRRSAHVEPSPAGTSVSKPAPFKFPRIFLLWCMVKTSIQLSLSVLSITFIVQSGYFNPFGYDATVWSREDLCALCVPQAIFEIIDLFFETWMTMRVQKKSDHMPWDSIFHHTITAAYYMYVYYTADNLTWSFLGLPVAGLSCQVIGFLYTLHRLKYHFRWIGLALLSVQLMYRTPLAIVSCLRALQHFYQCPIIHFFICAALLTLDLRWTRWSFKLNARLQRQHRQRKEARKLATQQVPGLGATIDYAPLKSL</sequence>
<evidence type="ECO:0000256" key="1">
    <source>
        <dbReference type="SAM" id="MobiDB-lite"/>
    </source>
</evidence>
<proteinExistence type="predicted"/>
<keyword evidence="2" id="KW-0472">Membrane</keyword>
<evidence type="ECO:0000256" key="2">
    <source>
        <dbReference type="SAM" id="Phobius"/>
    </source>
</evidence>